<keyword evidence="3" id="KW-1185">Reference proteome</keyword>
<feature type="chain" id="PRO_5029805934" description="Carboxypeptidase regulatory-like domain-containing protein" evidence="1">
    <location>
        <begin position="33"/>
        <end position="125"/>
    </location>
</feature>
<sequence>MCIKTFNPLLKTNLIVSASIFFICLLNNQGYAQTKNIKLTLKDKASETPLNEATAVFINLKDTTVMDKQVTKKDGVTNFTYPGAGKFQIKITKAGYQPGQCYGTFGNAKDDTFMYFTLKLLPSAK</sequence>
<dbReference type="SUPFAM" id="SSF49478">
    <property type="entry name" value="Cna protein B-type domain"/>
    <property type="match status" value="1"/>
</dbReference>
<dbReference type="RefSeq" id="WP_169605924.1">
    <property type="nucleotide sequence ID" value="NZ_CP051682.1"/>
</dbReference>
<organism evidence="2 3">
    <name type="scientific">Mucilaginibacter robiniae</name>
    <dbReference type="NCBI Taxonomy" id="2728022"/>
    <lineage>
        <taxon>Bacteria</taxon>
        <taxon>Pseudomonadati</taxon>
        <taxon>Bacteroidota</taxon>
        <taxon>Sphingobacteriia</taxon>
        <taxon>Sphingobacteriales</taxon>
        <taxon>Sphingobacteriaceae</taxon>
        <taxon>Mucilaginibacter</taxon>
    </lineage>
</organism>
<protein>
    <recommendedName>
        <fullName evidence="4">Carboxypeptidase regulatory-like domain-containing protein</fullName>
    </recommendedName>
</protein>
<dbReference type="AlphaFoldDB" id="A0A7L5DXS3"/>
<evidence type="ECO:0008006" key="4">
    <source>
        <dbReference type="Google" id="ProtNLM"/>
    </source>
</evidence>
<keyword evidence="1" id="KW-0732">Signal</keyword>
<proteinExistence type="predicted"/>
<evidence type="ECO:0000256" key="1">
    <source>
        <dbReference type="SAM" id="SignalP"/>
    </source>
</evidence>
<accession>A0A7L5DXS3</accession>
<dbReference type="KEGG" id="mrob:HH214_02930"/>
<dbReference type="Proteomes" id="UP000503278">
    <property type="component" value="Chromosome"/>
</dbReference>
<feature type="signal peptide" evidence="1">
    <location>
        <begin position="1"/>
        <end position="32"/>
    </location>
</feature>
<name>A0A7L5DXS3_9SPHI</name>
<evidence type="ECO:0000313" key="2">
    <source>
        <dbReference type="EMBL" id="QJD94907.1"/>
    </source>
</evidence>
<gene>
    <name evidence="2" type="ORF">HH214_02930</name>
</gene>
<dbReference type="EMBL" id="CP051682">
    <property type="protein sequence ID" value="QJD94907.1"/>
    <property type="molecule type" value="Genomic_DNA"/>
</dbReference>
<reference evidence="2 3" key="1">
    <citation type="submission" date="2020-04" db="EMBL/GenBank/DDBJ databases">
        <title>Genome sequencing of novel species.</title>
        <authorList>
            <person name="Heo J."/>
            <person name="Kim S.-J."/>
            <person name="Kim J.-S."/>
            <person name="Hong S.-B."/>
            <person name="Kwon S.-W."/>
        </authorList>
    </citation>
    <scope>NUCLEOTIDE SEQUENCE [LARGE SCALE GENOMIC DNA]</scope>
    <source>
        <strain evidence="2 3">F39-2</strain>
    </source>
</reference>
<evidence type="ECO:0000313" key="3">
    <source>
        <dbReference type="Proteomes" id="UP000503278"/>
    </source>
</evidence>